<gene>
    <name evidence="1" type="ORF">B0H16DRAFT_1248076</name>
</gene>
<feature type="non-terminal residue" evidence="1">
    <location>
        <position position="128"/>
    </location>
</feature>
<evidence type="ECO:0000313" key="1">
    <source>
        <dbReference type="EMBL" id="KAJ7719060.1"/>
    </source>
</evidence>
<dbReference type="AlphaFoldDB" id="A0AAD7MJ34"/>
<dbReference type="EMBL" id="JARKIB010000257">
    <property type="protein sequence ID" value="KAJ7719060.1"/>
    <property type="molecule type" value="Genomic_DNA"/>
</dbReference>
<evidence type="ECO:0000313" key="2">
    <source>
        <dbReference type="Proteomes" id="UP001215598"/>
    </source>
</evidence>
<dbReference type="InterPro" id="IPR021109">
    <property type="entry name" value="Peptidase_aspartic_dom_sf"/>
</dbReference>
<feature type="non-terminal residue" evidence="1">
    <location>
        <position position="1"/>
    </location>
</feature>
<organism evidence="1 2">
    <name type="scientific">Mycena metata</name>
    <dbReference type="NCBI Taxonomy" id="1033252"/>
    <lineage>
        <taxon>Eukaryota</taxon>
        <taxon>Fungi</taxon>
        <taxon>Dikarya</taxon>
        <taxon>Basidiomycota</taxon>
        <taxon>Agaricomycotina</taxon>
        <taxon>Agaricomycetes</taxon>
        <taxon>Agaricomycetidae</taxon>
        <taxon>Agaricales</taxon>
        <taxon>Marasmiineae</taxon>
        <taxon>Mycenaceae</taxon>
        <taxon>Mycena</taxon>
    </lineage>
</organism>
<dbReference type="CDD" id="cd00303">
    <property type="entry name" value="retropepsin_like"/>
    <property type="match status" value="1"/>
</dbReference>
<protein>
    <submittedName>
        <fullName evidence="1">Uncharacterized protein</fullName>
    </submittedName>
</protein>
<dbReference type="Gene3D" id="2.40.70.10">
    <property type="entry name" value="Acid Proteases"/>
    <property type="match status" value="1"/>
</dbReference>
<name>A0AAD7MJ34_9AGAR</name>
<comment type="caution">
    <text evidence="1">The sequence shown here is derived from an EMBL/GenBank/DDBJ whole genome shotgun (WGS) entry which is preliminary data.</text>
</comment>
<dbReference type="Proteomes" id="UP001215598">
    <property type="component" value="Unassembled WGS sequence"/>
</dbReference>
<sequence>PFFQRAQLFGPDNTLVRVTAHVDDGSSRNCMSLERWRRYGHCLDGPLLPSPLQLRVASGKHIHPYGRWRGDVGVGSIRVEASFEVFDCEGAFDVILGKPWLHSVRAIHSYDTDEIQIRTATQKAVLQN</sequence>
<reference evidence="1" key="1">
    <citation type="submission" date="2023-03" db="EMBL/GenBank/DDBJ databases">
        <title>Massive genome expansion in bonnet fungi (Mycena s.s.) driven by repeated elements and novel gene families across ecological guilds.</title>
        <authorList>
            <consortium name="Lawrence Berkeley National Laboratory"/>
            <person name="Harder C.B."/>
            <person name="Miyauchi S."/>
            <person name="Viragh M."/>
            <person name="Kuo A."/>
            <person name="Thoen E."/>
            <person name="Andreopoulos B."/>
            <person name="Lu D."/>
            <person name="Skrede I."/>
            <person name="Drula E."/>
            <person name="Henrissat B."/>
            <person name="Morin E."/>
            <person name="Kohler A."/>
            <person name="Barry K."/>
            <person name="LaButti K."/>
            <person name="Morin E."/>
            <person name="Salamov A."/>
            <person name="Lipzen A."/>
            <person name="Mereny Z."/>
            <person name="Hegedus B."/>
            <person name="Baldrian P."/>
            <person name="Stursova M."/>
            <person name="Weitz H."/>
            <person name="Taylor A."/>
            <person name="Grigoriev I.V."/>
            <person name="Nagy L.G."/>
            <person name="Martin F."/>
            <person name="Kauserud H."/>
        </authorList>
    </citation>
    <scope>NUCLEOTIDE SEQUENCE</scope>
    <source>
        <strain evidence="1">CBHHK182m</strain>
    </source>
</reference>
<keyword evidence="2" id="KW-1185">Reference proteome</keyword>
<proteinExistence type="predicted"/>
<accession>A0AAD7MJ34</accession>